<feature type="transmembrane region" description="Helical" evidence="1">
    <location>
        <begin position="1029"/>
        <end position="1048"/>
    </location>
</feature>
<protein>
    <submittedName>
        <fullName evidence="2">Acriflavin resistance protein</fullName>
    </submittedName>
</protein>
<evidence type="ECO:0000256" key="1">
    <source>
        <dbReference type="SAM" id="Phobius"/>
    </source>
</evidence>
<dbReference type="Gene3D" id="3.30.2090.10">
    <property type="entry name" value="Multidrug efflux transporter AcrB TolC docking domain, DN and DC subdomains"/>
    <property type="match status" value="2"/>
</dbReference>
<dbReference type="Gene3D" id="3.30.70.1440">
    <property type="entry name" value="Multidrug efflux transporter AcrB pore domain"/>
    <property type="match status" value="1"/>
</dbReference>
<sequence length="1087" mass="118306">MTEPERQEHHGHHSDWLTRVTAVFVDSKLAPLFILAAVLTGVLAVWATPSEEEPQILVPMIDIHVTMPGATPKEIENRVVTPMERILWEVPGVEYVYSTAGAGQAMTVVRFKVGENMEKSLVAAYTKLYQHLDWIPPGCFRPILKPHSIDDVPVLVAALWGGPYDARQLRVMANAVSEEVRRIPGVAETTVTGGRKRTVMVEPAPDRLRAQGLDMVSVVDAIGLQNKGQTIGDAFQSGKAVSIRLDNFFRTQKELSRAVVAVKNGRPVYLADVATIRDGFDEPADYVFFLPGHGLVKDGQAPGAAYPAVTLAIAKRAGENATKIADEALKRIKGLRGYVLPADVNLTVTRDYGETAKAKVDELLEHLILAAVTVGGVVALFLGLRASLVVMVAVPVTLAITLATYWLMGYTLNRVTLFALIFCIGILVDDPIVDVENIVRHLGLPGSRGKKLSDVIVEAVSEVRAPLVLATFTVIAAIAPMAYVGGLMGPYMRPMPVGASVAMLFSMLVAFCITPWTAKRALRPEPPGSGDAKPHGDIPDDVGTRAYLWLMDRLLKRPAWRWGFLGLVGLLFVGACSLFPAKRVLVKMLPFDNKSEFSVVVDMPRGTTLEETTAVCRELAAVVLKRPDVTEATLFAGTAAPMTFNGLIRHYYLRSGQNEAEIAVNLLPKSERSVQSHPIAKEVRQALSPIAAKYGAKIKVVELPPGPPVIQTLVAEIYGPTDQGRLAVARQVRDIMKKTPDVVDVDWYVDDPRPERVIRVERDKAQAAGIDPDRALSDVTASIAGTVAGLLHDELAREDAPIVVRLPLKDRADARDMGSIAVRGEGDRMVSLGQIASIREHVEPSQIYHKNLLPVIYVTGDVAGREESPIYAMNKVNATLEKIGKEGKGAWQTVSKAQLPILWTSMPEQTADYSMKWDGEWQITYEVFRDMGIAFAVVMVLIYILTVGWFGSYTTPLAIMAPIPLSLIGIIPAHALAGAFFTATSMIGFIAGAGIVVRNSIILVDFIEMRRGQGETLERAVEEAGAVRFRPMLLTAISVVGGAFVILFDPIFQGLAISLMAGEVAATIFSRMVVPVMYYLDARRTAR</sequence>
<feature type="transmembrane region" description="Helical" evidence="1">
    <location>
        <begin position="467"/>
        <end position="485"/>
    </location>
</feature>
<feature type="transmembrane region" description="Helical" evidence="1">
    <location>
        <begin position="388"/>
        <end position="408"/>
    </location>
</feature>
<dbReference type="SUPFAM" id="SSF82866">
    <property type="entry name" value="Multidrug efflux transporter AcrB transmembrane domain"/>
    <property type="match status" value="2"/>
</dbReference>
<keyword evidence="1" id="KW-0472">Membrane</keyword>
<evidence type="ECO:0000313" key="2">
    <source>
        <dbReference type="EMBL" id="EFL52655.1"/>
    </source>
</evidence>
<feature type="transmembrane region" description="Helical" evidence="1">
    <location>
        <begin position="931"/>
        <end position="951"/>
    </location>
</feature>
<dbReference type="GO" id="GO:0042910">
    <property type="term" value="F:xenobiotic transmembrane transporter activity"/>
    <property type="evidence" value="ECO:0007669"/>
    <property type="project" value="TreeGrafter"/>
</dbReference>
<reference evidence="2 3" key="1">
    <citation type="submission" date="2010-08" db="EMBL/GenBank/DDBJ databases">
        <title>The draft genome of Desulfovibrio fructosovorans JJ.</title>
        <authorList>
            <consortium name="US DOE Joint Genome Institute (JGI-PGF)"/>
            <person name="Lucas S."/>
            <person name="Copeland A."/>
            <person name="Lapidus A."/>
            <person name="Cheng J.-F."/>
            <person name="Bruce D."/>
            <person name="Goodwin L."/>
            <person name="Pitluck S."/>
            <person name="Land M.L."/>
            <person name="Hauser L."/>
            <person name="Chang Y.-J."/>
            <person name="Jeffries C."/>
            <person name="Wall J.D."/>
            <person name="Stahl D.A."/>
            <person name="Arkin A.P."/>
            <person name="Dehal P."/>
            <person name="Stolyar S.M."/>
            <person name="Hazen T.C."/>
            <person name="Woyke T.J."/>
        </authorList>
    </citation>
    <scope>NUCLEOTIDE SEQUENCE [LARGE SCALE GENOMIC DNA]</scope>
    <source>
        <strain evidence="2 3">JJ</strain>
    </source>
</reference>
<accession>E1JT22</accession>
<keyword evidence="1" id="KW-1133">Transmembrane helix</keyword>
<name>E1JT22_SOLFR</name>
<dbReference type="Pfam" id="PF00873">
    <property type="entry name" value="ACR_tran"/>
    <property type="match status" value="1"/>
</dbReference>
<dbReference type="SUPFAM" id="SSF82714">
    <property type="entry name" value="Multidrug efflux transporter AcrB TolC docking domain, DN and DC subdomains"/>
    <property type="match status" value="2"/>
</dbReference>
<dbReference type="EMBL" id="AECZ01000003">
    <property type="protein sequence ID" value="EFL52655.1"/>
    <property type="molecule type" value="Genomic_DNA"/>
</dbReference>
<dbReference type="PRINTS" id="PR00702">
    <property type="entry name" value="ACRIFLAVINRP"/>
</dbReference>
<evidence type="ECO:0000313" key="3">
    <source>
        <dbReference type="Proteomes" id="UP000006250"/>
    </source>
</evidence>
<dbReference type="Gene3D" id="3.30.70.1320">
    <property type="entry name" value="Multidrug efflux transporter AcrB pore domain like"/>
    <property type="match status" value="1"/>
</dbReference>
<dbReference type="PANTHER" id="PTHR32063">
    <property type="match status" value="1"/>
</dbReference>
<dbReference type="STRING" id="596151.DesfrDRAFT_0761"/>
<dbReference type="GO" id="GO:0005886">
    <property type="term" value="C:plasma membrane"/>
    <property type="evidence" value="ECO:0007669"/>
    <property type="project" value="TreeGrafter"/>
</dbReference>
<dbReference type="OrthoDB" id="9807612at2"/>
<feature type="transmembrane region" description="Helical" evidence="1">
    <location>
        <begin position="1054"/>
        <end position="1080"/>
    </location>
</feature>
<dbReference type="RefSeq" id="WP_005991252.1">
    <property type="nucleotide sequence ID" value="NZ_AECZ01000003.1"/>
</dbReference>
<keyword evidence="3" id="KW-1185">Reference proteome</keyword>
<feature type="transmembrane region" description="Helical" evidence="1">
    <location>
        <begin position="559"/>
        <end position="579"/>
    </location>
</feature>
<dbReference type="eggNOG" id="COG0841">
    <property type="taxonomic scope" value="Bacteria"/>
</dbReference>
<feature type="transmembrane region" description="Helical" evidence="1">
    <location>
        <begin position="497"/>
        <end position="518"/>
    </location>
</feature>
<dbReference type="InterPro" id="IPR027463">
    <property type="entry name" value="AcrB_DN_DC_subdom"/>
</dbReference>
<dbReference type="Proteomes" id="UP000006250">
    <property type="component" value="Unassembled WGS sequence"/>
</dbReference>
<keyword evidence="1" id="KW-0812">Transmembrane</keyword>
<dbReference type="Gene3D" id="1.20.1640.10">
    <property type="entry name" value="Multidrug efflux transporter AcrB transmembrane domain"/>
    <property type="match status" value="2"/>
</dbReference>
<feature type="transmembrane region" description="Helical" evidence="1">
    <location>
        <begin position="971"/>
        <end position="997"/>
    </location>
</feature>
<dbReference type="SUPFAM" id="SSF82693">
    <property type="entry name" value="Multidrug efflux transporter AcrB pore domain, PN1, PN2, PC1 and PC2 subdomains"/>
    <property type="match status" value="3"/>
</dbReference>
<gene>
    <name evidence="2" type="ORF">DesfrDRAFT_0761</name>
</gene>
<feature type="transmembrane region" description="Helical" evidence="1">
    <location>
        <begin position="29"/>
        <end position="47"/>
    </location>
</feature>
<dbReference type="InterPro" id="IPR001036">
    <property type="entry name" value="Acrflvin-R"/>
</dbReference>
<dbReference type="PANTHER" id="PTHR32063:SF16">
    <property type="entry name" value="CATION EFFLUX SYSTEM (ACRB_ACRD_ACRF FAMILY)"/>
    <property type="match status" value="1"/>
</dbReference>
<organism evidence="2 3">
    <name type="scientific">Solidesulfovibrio fructosivorans JJ]</name>
    <dbReference type="NCBI Taxonomy" id="596151"/>
    <lineage>
        <taxon>Bacteria</taxon>
        <taxon>Pseudomonadati</taxon>
        <taxon>Thermodesulfobacteriota</taxon>
        <taxon>Desulfovibrionia</taxon>
        <taxon>Desulfovibrionales</taxon>
        <taxon>Desulfovibrionaceae</taxon>
        <taxon>Solidesulfovibrio</taxon>
    </lineage>
</organism>
<comment type="caution">
    <text evidence="2">The sequence shown here is derived from an EMBL/GenBank/DDBJ whole genome shotgun (WGS) entry which is preliminary data.</text>
</comment>
<dbReference type="AlphaFoldDB" id="E1JT22"/>
<proteinExistence type="predicted"/>
<dbReference type="Gene3D" id="3.30.70.1430">
    <property type="entry name" value="Multidrug efflux transporter AcrB pore domain"/>
    <property type="match status" value="2"/>
</dbReference>
<feature type="transmembrane region" description="Helical" evidence="1">
    <location>
        <begin position="363"/>
        <end position="382"/>
    </location>
</feature>